<protein>
    <submittedName>
        <fullName evidence="9">Acetylornithine deacetylase</fullName>
        <ecNumber evidence="9">3.5.1.16</ecNumber>
    </submittedName>
</protein>
<dbReference type="Gene3D" id="3.40.630.10">
    <property type="entry name" value="Zn peptidases"/>
    <property type="match status" value="1"/>
</dbReference>
<comment type="similarity">
    <text evidence="3">Belongs to the peptidase M20A family.</text>
</comment>
<dbReference type="InterPro" id="IPR036264">
    <property type="entry name" value="Bact_exopeptidase_dim_dom"/>
</dbReference>
<dbReference type="InterPro" id="IPR002933">
    <property type="entry name" value="Peptidase_M20"/>
</dbReference>
<evidence type="ECO:0000256" key="6">
    <source>
        <dbReference type="ARBA" id="ARBA00022833"/>
    </source>
</evidence>
<evidence type="ECO:0000256" key="7">
    <source>
        <dbReference type="ARBA" id="ARBA00023285"/>
    </source>
</evidence>
<comment type="caution">
    <text evidence="9">The sequence shown here is derived from an EMBL/GenBank/DDBJ whole genome shotgun (WGS) entry which is preliminary data.</text>
</comment>
<evidence type="ECO:0000256" key="5">
    <source>
        <dbReference type="ARBA" id="ARBA00022801"/>
    </source>
</evidence>
<dbReference type="PANTHER" id="PTHR43808:SF25">
    <property type="entry name" value="PEPTIDASE M20 DIMERISATION DOMAIN-CONTAINING PROTEIN"/>
    <property type="match status" value="1"/>
</dbReference>
<dbReference type="NCBIfam" id="NF005306">
    <property type="entry name" value="PRK06837.1"/>
    <property type="match status" value="1"/>
</dbReference>
<sequence>MTNQSIERVNQAIEELWDEQLLFLKSLTSFKSTLGNEAEVQHFIRHQLDDMKLETNSFDPDPERLSKYENYGPPEWDYTNRPVVVGEWKNDGKKTGKSLILQGHIDVVSAEPEHLWTHAPYQPAIVENRLYGRGAVDMKGGVSAMIYALKAIQKSGIQLGADVQIQTVIEEECTGNGALALLDAGYVADGALIPEPTNLQAMKTQLGVMWVRVNVRGQGAHVERAERAQNAINKASKLIAALDDYREHINQRPKHKHFENHAHPLNVNVGVIHGGDWASSVPTECYFEARIGFYPDQKPEEIQAEVKQWILDAAAKDEWLKERPPVVSFFGFSAPGREEEGDTELYNVLEKAHTATTGTELQRLAFTATTDVRAFEEFGIPSTCYGPTGENMHGLDEYIDLDSLKTATKTIGAFILDWCQEK</sequence>
<keyword evidence="5 9" id="KW-0378">Hydrolase</keyword>
<dbReference type="NCBIfam" id="TIGR01910">
    <property type="entry name" value="DapE-ArgE"/>
    <property type="match status" value="1"/>
</dbReference>
<dbReference type="Pfam" id="PF07687">
    <property type="entry name" value="M20_dimer"/>
    <property type="match status" value="1"/>
</dbReference>
<evidence type="ECO:0000256" key="3">
    <source>
        <dbReference type="ARBA" id="ARBA00006247"/>
    </source>
</evidence>
<dbReference type="RefSeq" id="WP_204699482.1">
    <property type="nucleotide sequence ID" value="NZ_JAFBEC010000016.1"/>
</dbReference>
<name>A0ABS2PGZ0_9BACL</name>
<dbReference type="InterPro" id="IPR050072">
    <property type="entry name" value="Peptidase_M20A"/>
</dbReference>
<evidence type="ECO:0000313" key="10">
    <source>
        <dbReference type="Proteomes" id="UP000741863"/>
    </source>
</evidence>
<gene>
    <name evidence="9" type="ORF">JOD17_003830</name>
</gene>
<dbReference type="SUPFAM" id="SSF55031">
    <property type="entry name" value="Bacterial exopeptidase dimerisation domain"/>
    <property type="match status" value="1"/>
</dbReference>
<keyword evidence="6" id="KW-0862">Zinc</keyword>
<comment type="cofactor">
    <cofactor evidence="1">
        <name>Co(2+)</name>
        <dbReference type="ChEBI" id="CHEBI:48828"/>
    </cofactor>
</comment>
<reference evidence="9 10" key="1">
    <citation type="submission" date="2021-01" db="EMBL/GenBank/DDBJ databases">
        <title>Genomic Encyclopedia of Type Strains, Phase IV (KMG-IV): sequencing the most valuable type-strain genomes for metagenomic binning, comparative biology and taxonomic classification.</title>
        <authorList>
            <person name="Goeker M."/>
        </authorList>
    </citation>
    <scope>NUCLEOTIDE SEQUENCE [LARGE SCALE GENOMIC DNA]</scope>
    <source>
        <strain evidence="9 10">DSM 25540</strain>
    </source>
</reference>
<dbReference type="PANTHER" id="PTHR43808">
    <property type="entry name" value="ACETYLORNITHINE DEACETYLASE"/>
    <property type="match status" value="1"/>
</dbReference>
<evidence type="ECO:0000256" key="1">
    <source>
        <dbReference type="ARBA" id="ARBA00001941"/>
    </source>
</evidence>
<dbReference type="Proteomes" id="UP000741863">
    <property type="component" value="Unassembled WGS sequence"/>
</dbReference>
<dbReference type="Pfam" id="PF01546">
    <property type="entry name" value="Peptidase_M20"/>
    <property type="match status" value="1"/>
</dbReference>
<dbReference type="InterPro" id="IPR011650">
    <property type="entry name" value="Peptidase_M20_dimer"/>
</dbReference>
<dbReference type="SUPFAM" id="SSF53187">
    <property type="entry name" value="Zn-dependent exopeptidases"/>
    <property type="match status" value="1"/>
</dbReference>
<evidence type="ECO:0000259" key="8">
    <source>
        <dbReference type="Pfam" id="PF07687"/>
    </source>
</evidence>
<organism evidence="9 10">
    <name type="scientific">Geomicrobium sediminis</name>
    <dbReference type="NCBI Taxonomy" id="1347788"/>
    <lineage>
        <taxon>Bacteria</taxon>
        <taxon>Bacillati</taxon>
        <taxon>Bacillota</taxon>
        <taxon>Bacilli</taxon>
        <taxon>Bacillales</taxon>
        <taxon>Geomicrobium</taxon>
    </lineage>
</organism>
<dbReference type="Gene3D" id="3.30.70.360">
    <property type="match status" value="1"/>
</dbReference>
<proteinExistence type="inferred from homology"/>
<dbReference type="EMBL" id="JAFBEC010000016">
    <property type="protein sequence ID" value="MBM7634704.1"/>
    <property type="molecule type" value="Genomic_DNA"/>
</dbReference>
<dbReference type="InterPro" id="IPR010182">
    <property type="entry name" value="ArgE/DapE"/>
</dbReference>
<evidence type="ECO:0000256" key="2">
    <source>
        <dbReference type="ARBA" id="ARBA00001947"/>
    </source>
</evidence>
<accession>A0ABS2PGZ0</accession>
<comment type="cofactor">
    <cofactor evidence="2">
        <name>Zn(2+)</name>
        <dbReference type="ChEBI" id="CHEBI:29105"/>
    </cofactor>
</comment>
<keyword evidence="7" id="KW-0170">Cobalt</keyword>
<keyword evidence="4" id="KW-0479">Metal-binding</keyword>
<evidence type="ECO:0000313" key="9">
    <source>
        <dbReference type="EMBL" id="MBM7634704.1"/>
    </source>
</evidence>
<evidence type="ECO:0000256" key="4">
    <source>
        <dbReference type="ARBA" id="ARBA00022723"/>
    </source>
</evidence>
<feature type="domain" description="Peptidase M20 dimerisation" evidence="8">
    <location>
        <begin position="207"/>
        <end position="317"/>
    </location>
</feature>
<keyword evidence="10" id="KW-1185">Reference proteome</keyword>
<dbReference type="EC" id="3.5.1.16" evidence="9"/>
<dbReference type="GO" id="GO:0008777">
    <property type="term" value="F:acetylornithine deacetylase activity"/>
    <property type="evidence" value="ECO:0007669"/>
    <property type="project" value="UniProtKB-EC"/>
</dbReference>